<organism evidence="3 4">
    <name type="scientific">Mycolicibacterium conceptionense</name>
    <dbReference type="NCBI Taxonomy" id="451644"/>
    <lineage>
        <taxon>Bacteria</taxon>
        <taxon>Bacillati</taxon>
        <taxon>Actinomycetota</taxon>
        <taxon>Actinomycetes</taxon>
        <taxon>Mycobacteriales</taxon>
        <taxon>Mycobacteriaceae</taxon>
        <taxon>Mycolicibacterium</taxon>
    </lineage>
</organism>
<evidence type="ECO:0000313" key="4">
    <source>
        <dbReference type="Proteomes" id="UP000182227"/>
    </source>
</evidence>
<dbReference type="GO" id="GO:0016810">
    <property type="term" value="F:hydrolase activity, acting on carbon-nitrogen (but not peptide) bonds"/>
    <property type="evidence" value="ECO:0007669"/>
    <property type="project" value="InterPro"/>
</dbReference>
<sequence length="99" mass="10290" precursor="true">MRAFGLLASMAVVLASVACSTGDGDTSSTESTEPGHPAESTQAAPPAPPAPATAVTDFRNVKIFDGHSDRLSAPSNVRVKGNRIQRISTERCPTSRGPR</sequence>
<name>A0A0U1D0P8_9MYCO</name>
<gene>
    <name evidence="3" type="ORF">BN970_00841</name>
</gene>
<dbReference type="PROSITE" id="PS51257">
    <property type="entry name" value="PROKAR_LIPOPROTEIN"/>
    <property type="match status" value="1"/>
</dbReference>
<dbReference type="EMBL" id="CTEF01000001">
    <property type="protein sequence ID" value="CQD04843.1"/>
    <property type="molecule type" value="Genomic_DNA"/>
</dbReference>
<feature type="chain" id="PRO_5039648673" evidence="2">
    <location>
        <begin position="19"/>
        <end position="99"/>
    </location>
</feature>
<feature type="region of interest" description="Disordered" evidence="1">
    <location>
        <begin position="20"/>
        <end position="53"/>
    </location>
</feature>
<accession>A0A0U1D0P8</accession>
<evidence type="ECO:0000256" key="2">
    <source>
        <dbReference type="SAM" id="SignalP"/>
    </source>
</evidence>
<feature type="compositionally biased region" description="Low complexity" evidence="1">
    <location>
        <begin position="20"/>
        <end position="32"/>
    </location>
</feature>
<dbReference type="AlphaFoldDB" id="A0A0U1D0P8"/>
<feature type="region of interest" description="Disordered" evidence="1">
    <location>
        <begin position="66"/>
        <end position="99"/>
    </location>
</feature>
<protein>
    <submittedName>
        <fullName evidence="3">Uncharacterized protein</fullName>
    </submittedName>
</protein>
<feature type="signal peptide" evidence="2">
    <location>
        <begin position="1"/>
        <end position="18"/>
    </location>
</feature>
<dbReference type="Proteomes" id="UP000182227">
    <property type="component" value="Unassembled WGS sequence"/>
</dbReference>
<dbReference type="SUPFAM" id="SSF51338">
    <property type="entry name" value="Composite domain of metallo-dependent hydrolases"/>
    <property type="match status" value="1"/>
</dbReference>
<proteinExistence type="predicted"/>
<keyword evidence="2" id="KW-0732">Signal</keyword>
<reference evidence="3 4" key="1">
    <citation type="submission" date="2015-03" db="EMBL/GenBank/DDBJ databases">
        <authorList>
            <person name="Murphy D."/>
        </authorList>
    </citation>
    <scope>NUCLEOTIDE SEQUENCE [LARGE SCALE GENOMIC DNA]</scope>
    <source>
        <strain evidence="3 4">D16</strain>
    </source>
</reference>
<evidence type="ECO:0000256" key="1">
    <source>
        <dbReference type="SAM" id="MobiDB-lite"/>
    </source>
</evidence>
<evidence type="ECO:0000313" key="3">
    <source>
        <dbReference type="EMBL" id="CQD04843.1"/>
    </source>
</evidence>
<dbReference type="InterPro" id="IPR011059">
    <property type="entry name" value="Metal-dep_hydrolase_composite"/>
</dbReference>